<dbReference type="InterPro" id="IPR009057">
    <property type="entry name" value="Homeodomain-like_sf"/>
</dbReference>
<dbReference type="GeneID" id="9670560"/>
<dbReference type="InterPro" id="IPR001356">
    <property type="entry name" value="HD"/>
</dbReference>
<feature type="compositionally biased region" description="Polar residues" evidence="6">
    <location>
        <begin position="77"/>
        <end position="91"/>
    </location>
</feature>
<keyword evidence="4" id="KW-0863">Zinc-finger</keyword>
<dbReference type="Pfam" id="PF05920">
    <property type="entry name" value="Homeobox_KN"/>
    <property type="match status" value="1"/>
</dbReference>
<dbReference type="eggNOG" id="KOG0773">
    <property type="taxonomic scope" value="Eukaryota"/>
</dbReference>
<dbReference type="EMBL" id="GG698916">
    <property type="protein sequence ID" value="EEU38455.1"/>
    <property type="molecule type" value="Genomic_DNA"/>
</dbReference>
<dbReference type="Proteomes" id="UP000005206">
    <property type="component" value="Chromosome 14"/>
</dbReference>
<feature type="compositionally biased region" description="Polar residues" evidence="6">
    <location>
        <begin position="680"/>
        <end position="696"/>
    </location>
</feature>
<evidence type="ECO:0008006" key="11">
    <source>
        <dbReference type="Google" id="ProtNLM"/>
    </source>
</evidence>
<dbReference type="OMA" id="RWECAPT"/>
<dbReference type="InParanoid" id="C7ZC05"/>
<evidence type="ECO:0000256" key="6">
    <source>
        <dbReference type="SAM" id="MobiDB-lite"/>
    </source>
</evidence>
<feature type="compositionally biased region" description="Polar residues" evidence="6">
    <location>
        <begin position="711"/>
        <end position="726"/>
    </location>
</feature>
<organism evidence="9 10">
    <name type="scientific">Fusarium vanettenii (strain ATCC MYA-4622 / CBS 123669 / FGSC 9596 / NRRL 45880 / 77-13-4)</name>
    <name type="common">Fusarium solani subsp. pisi</name>
    <dbReference type="NCBI Taxonomy" id="660122"/>
    <lineage>
        <taxon>Eukaryota</taxon>
        <taxon>Fungi</taxon>
        <taxon>Dikarya</taxon>
        <taxon>Ascomycota</taxon>
        <taxon>Pezizomycotina</taxon>
        <taxon>Sordariomycetes</taxon>
        <taxon>Hypocreomycetidae</taxon>
        <taxon>Hypocreales</taxon>
        <taxon>Nectriaceae</taxon>
        <taxon>Fusarium</taxon>
        <taxon>Fusarium solani species complex</taxon>
        <taxon>Fusarium vanettenii</taxon>
    </lineage>
</organism>
<reference evidence="9 10" key="1">
    <citation type="journal article" date="2009" name="PLoS Genet.">
        <title>The genome of Nectria haematococca: contribution of supernumerary chromosomes to gene expansion.</title>
        <authorList>
            <person name="Coleman J.J."/>
            <person name="Rounsley S.D."/>
            <person name="Rodriguez-Carres M."/>
            <person name="Kuo A."/>
            <person name="Wasmann C.C."/>
            <person name="Grimwood J."/>
            <person name="Schmutz J."/>
            <person name="Taga M."/>
            <person name="White G.J."/>
            <person name="Zhou S."/>
            <person name="Schwartz D.C."/>
            <person name="Freitag M."/>
            <person name="Ma L.J."/>
            <person name="Danchin E.G."/>
            <person name="Henrissat B."/>
            <person name="Coutinho P.M."/>
            <person name="Nelson D.R."/>
            <person name="Straney D."/>
            <person name="Napoli C.A."/>
            <person name="Barker B.M."/>
            <person name="Gribskov M."/>
            <person name="Rep M."/>
            <person name="Kroken S."/>
            <person name="Molnar I."/>
            <person name="Rensing C."/>
            <person name="Kennell J.C."/>
            <person name="Zamora J."/>
            <person name="Farman M.L."/>
            <person name="Selker E.U."/>
            <person name="Salamov A."/>
            <person name="Shapiro H."/>
            <person name="Pangilinan J."/>
            <person name="Lindquist E."/>
            <person name="Lamers C."/>
            <person name="Grigoriev I.V."/>
            <person name="Geiser D.M."/>
            <person name="Covert S.F."/>
            <person name="Temporini E."/>
            <person name="Vanetten H.D."/>
        </authorList>
    </citation>
    <scope>NUCLEOTIDE SEQUENCE [LARGE SCALE GENOMIC DNA]</scope>
    <source>
        <strain evidence="10">ATCC MYA-4622 / CBS 123669 / FGSC 9596 / NRRL 45880 / 77-13-4</strain>
    </source>
</reference>
<keyword evidence="1 5" id="KW-0238">DNA-binding</keyword>
<sequence length="821" mass="91674">MIGIPSGRDTEELPSAAEFAQDLDYDLDFQEDDFFTWMQEQVEDTDATWTTTDLFLPTSPSETRSLQASATDVVGEPSTSTTPMGQLQTPAASVPPKSGRRFSTRVAKILRNWFAAHQQYPYATAEDLEMLQDQTGLSRQQVTNWLVNARRRSKPPSSRIQASYIRDATQSTSTGPNTINIPRRPPTPMPCEEMSPLQRWQHSPPECEPATVASISRAVAASPKLGPFSPISGRSSDNASSVSSAGNSHSSRGSGSHTSAHSYSSGSSLRILARHAGRRRRRRAPKRQGYPRPSLFHTYHTYQCTFCPETFKTKHNWTRHEKSLHLSLERWVCSPNGATAMHPEQGISCIYCRQADPNEPHLNARLVHGTKYMEWPMDSWKTDNAEIRSRCGFCGEALSSWAIRVDHLADHFKSESTMADWKGDWGFDHDVNEMIENAIPPYLIHYEQTSPLPFSVTQGPAGTPTSAYELIKLELECYMYGYLDAHGRLPSDHELQCEGCSIIFGAKVASGHPVPPAPSWLRDIFTSSTEIVQQARLRPMEQVAKSRMSQLKINGKSDIFEGCELESQLCRLVAIHNMIGLPMTDYELQKEAANLLDRIESDSPNSSQLFTGFLTRLVWMSNKWLAPLRDRGRQFPAESIADENNSQPDLATVHSPNRPANSELASGQLQGGLADLLQPSDYSGTPVPSTKASGVSPSPLLRPKHGKGIGNASTTHRARPLSTTQNSFHGNTPFSWTLFNNDSNSYRRLARGLSRFVMTTMSSNNPSSHVPTDEELKYQARWIWYGDDDPWNQTPADNAEWLRDFKRDCGLIADDGRDVER</sequence>
<feature type="compositionally biased region" description="Basic residues" evidence="6">
    <location>
        <begin position="272"/>
        <end position="286"/>
    </location>
</feature>
<dbReference type="GO" id="GO:0005634">
    <property type="term" value="C:nucleus"/>
    <property type="evidence" value="ECO:0007669"/>
    <property type="project" value="UniProtKB-SubCell"/>
</dbReference>
<evidence type="ECO:0000259" key="7">
    <source>
        <dbReference type="PROSITE" id="PS50071"/>
    </source>
</evidence>
<dbReference type="VEuPathDB" id="FungiDB:NECHADRAFT_88613"/>
<evidence type="ECO:0000256" key="1">
    <source>
        <dbReference type="ARBA" id="ARBA00023125"/>
    </source>
</evidence>
<proteinExistence type="predicted"/>
<dbReference type="GO" id="GO:0003677">
    <property type="term" value="F:DNA binding"/>
    <property type="evidence" value="ECO:0007669"/>
    <property type="project" value="UniProtKB-UniRule"/>
</dbReference>
<evidence type="ECO:0000259" key="8">
    <source>
        <dbReference type="PROSITE" id="PS50157"/>
    </source>
</evidence>
<feature type="compositionally biased region" description="Polar residues" evidence="6">
    <location>
        <begin position="168"/>
        <end position="180"/>
    </location>
</feature>
<gene>
    <name evidence="9" type="ORF">NECHADRAFT_88613</name>
</gene>
<evidence type="ECO:0000313" key="10">
    <source>
        <dbReference type="Proteomes" id="UP000005206"/>
    </source>
</evidence>
<dbReference type="KEGG" id="nhe:NECHADRAFT_88613"/>
<feature type="region of interest" description="Disordered" evidence="6">
    <location>
        <begin position="640"/>
        <end position="726"/>
    </location>
</feature>
<dbReference type="GO" id="GO:0006355">
    <property type="term" value="P:regulation of DNA-templated transcription"/>
    <property type="evidence" value="ECO:0007669"/>
    <property type="project" value="InterPro"/>
</dbReference>
<feature type="compositionally biased region" description="Low complexity" evidence="6">
    <location>
        <begin position="232"/>
        <end position="271"/>
    </location>
</feature>
<dbReference type="PROSITE" id="PS50071">
    <property type="entry name" value="HOMEOBOX_2"/>
    <property type="match status" value="1"/>
</dbReference>
<feature type="compositionally biased region" description="Low complexity" evidence="6">
    <location>
        <begin position="664"/>
        <end position="678"/>
    </location>
</feature>
<dbReference type="RefSeq" id="XP_003044168.1">
    <property type="nucleotide sequence ID" value="XM_003044122.1"/>
</dbReference>
<evidence type="ECO:0000256" key="3">
    <source>
        <dbReference type="ARBA" id="ARBA00023242"/>
    </source>
</evidence>
<dbReference type="Gene3D" id="1.10.10.60">
    <property type="entry name" value="Homeodomain-like"/>
    <property type="match status" value="1"/>
</dbReference>
<keyword evidence="4" id="KW-0862">Zinc</keyword>
<evidence type="ECO:0000256" key="5">
    <source>
        <dbReference type="PROSITE-ProRule" id="PRU00108"/>
    </source>
</evidence>
<feature type="domain" description="C2H2-type" evidence="8">
    <location>
        <begin position="302"/>
        <end position="330"/>
    </location>
</feature>
<feature type="region of interest" description="Disordered" evidence="6">
    <location>
        <begin position="150"/>
        <end position="211"/>
    </location>
</feature>
<dbReference type="GO" id="GO:0008270">
    <property type="term" value="F:zinc ion binding"/>
    <property type="evidence" value="ECO:0007669"/>
    <property type="project" value="UniProtKB-KW"/>
</dbReference>
<keyword evidence="2 5" id="KW-0371">Homeobox</keyword>
<dbReference type="InterPro" id="IPR013087">
    <property type="entry name" value="Znf_C2H2_type"/>
</dbReference>
<dbReference type="SMART" id="SM00389">
    <property type="entry name" value="HOX"/>
    <property type="match status" value="1"/>
</dbReference>
<feature type="region of interest" description="Disordered" evidence="6">
    <location>
        <begin position="72"/>
        <end position="100"/>
    </location>
</feature>
<keyword evidence="3 5" id="KW-0539">Nucleus</keyword>
<dbReference type="PROSITE" id="PS00028">
    <property type="entry name" value="ZINC_FINGER_C2H2_1"/>
    <property type="match status" value="1"/>
</dbReference>
<dbReference type="PROSITE" id="PS50157">
    <property type="entry name" value="ZINC_FINGER_C2H2_2"/>
    <property type="match status" value="1"/>
</dbReference>
<feature type="region of interest" description="Disordered" evidence="6">
    <location>
        <begin position="226"/>
        <end position="294"/>
    </location>
</feature>
<feature type="DNA-binding region" description="Homeobox" evidence="5">
    <location>
        <begin position="95"/>
        <end position="157"/>
    </location>
</feature>
<dbReference type="CDD" id="cd00086">
    <property type="entry name" value="homeodomain"/>
    <property type="match status" value="1"/>
</dbReference>
<protein>
    <recommendedName>
        <fullName evidence="11">C2H2-type domain-containing protein</fullName>
    </recommendedName>
</protein>
<keyword evidence="10" id="KW-1185">Reference proteome</keyword>
<keyword evidence="4" id="KW-0479">Metal-binding</keyword>
<dbReference type="HOGENOM" id="CLU_008497_2_0_1"/>
<evidence type="ECO:0000256" key="4">
    <source>
        <dbReference type="PROSITE-ProRule" id="PRU00042"/>
    </source>
</evidence>
<dbReference type="InterPro" id="IPR050224">
    <property type="entry name" value="TALE_homeobox"/>
</dbReference>
<dbReference type="PANTHER" id="PTHR11850">
    <property type="entry name" value="HOMEOBOX PROTEIN TRANSCRIPTION FACTORS"/>
    <property type="match status" value="1"/>
</dbReference>
<name>C7ZC05_FUSV7</name>
<dbReference type="SUPFAM" id="SSF46689">
    <property type="entry name" value="Homeodomain-like"/>
    <property type="match status" value="1"/>
</dbReference>
<comment type="subcellular location">
    <subcellularLocation>
        <location evidence="5">Nucleus</location>
    </subcellularLocation>
</comment>
<feature type="compositionally biased region" description="Polar residues" evidence="6">
    <location>
        <begin position="642"/>
        <end position="660"/>
    </location>
</feature>
<dbReference type="AlphaFoldDB" id="C7ZC05"/>
<dbReference type="OrthoDB" id="10056939at2759"/>
<feature type="domain" description="Homeobox" evidence="7">
    <location>
        <begin position="93"/>
        <end position="156"/>
    </location>
</feature>
<dbReference type="InterPro" id="IPR008422">
    <property type="entry name" value="KN_HD"/>
</dbReference>
<evidence type="ECO:0000313" key="9">
    <source>
        <dbReference type="EMBL" id="EEU38455.1"/>
    </source>
</evidence>
<accession>C7ZC05</accession>
<dbReference type="SMART" id="SM00355">
    <property type="entry name" value="ZnF_C2H2"/>
    <property type="match status" value="2"/>
</dbReference>
<evidence type="ECO:0000256" key="2">
    <source>
        <dbReference type="ARBA" id="ARBA00023155"/>
    </source>
</evidence>